<reference evidence="1" key="1">
    <citation type="submission" date="2020-07" db="EMBL/GenBank/DDBJ databases">
        <title>Multicomponent nature underlies the extraordinary mechanical properties of spider dragline silk.</title>
        <authorList>
            <person name="Kono N."/>
            <person name="Nakamura H."/>
            <person name="Mori M."/>
            <person name="Yoshida Y."/>
            <person name="Ohtoshi R."/>
            <person name="Malay A.D."/>
            <person name="Moran D.A.P."/>
            <person name="Tomita M."/>
            <person name="Numata K."/>
            <person name="Arakawa K."/>
        </authorList>
    </citation>
    <scope>NUCLEOTIDE SEQUENCE</scope>
</reference>
<dbReference type="AlphaFoldDB" id="A0A8X6H3G1"/>
<name>A0A8X6H3G1_TRICU</name>
<dbReference type="EMBL" id="BMAO01037272">
    <property type="protein sequence ID" value="GFR16561.1"/>
    <property type="molecule type" value="Genomic_DNA"/>
</dbReference>
<comment type="caution">
    <text evidence="1">The sequence shown here is derived from an EMBL/GenBank/DDBJ whole genome shotgun (WGS) entry which is preliminary data.</text>
</comment>
<protein>
    <submittedName>
        <fullName evidence="1">Uncharacterized protein</fullName>
    </submittedName>
</protein>
<gene>
    <name evidence="1" type="ORF">TNCT_546221</name>
</gene>
<evidence type="ECO:0000313" key="2">
    <source>
        <dbReference type="Proteomes" id="UP000887116"/>
    </source>
</evidence>
<organism evidence="1 2">
    <name type="scientific">Trichonephila clavata</name>
    <name type="common">Joro spider</name>
    <name type="synonym">Nephila clavata</name>
    <dbReference type="NCBI Taxonomy" id="2740835"/>
    <lineage>
        <taxon>Eukaryota</taxon>
        <taxon>Metazoa</taxon>
        <taxon>Ecdysozoa</taxon>
        <taxon>Arthropoda</taxon>
        <taxon>Chelicerata</taxon>
        <taxon>Arachnida</taxon>
        <taxon>Araneae</taxon>
        <taxon>Araneomorphae</taxon>
        <taxon>Entelegynae</taxon>
        <taxon>Araneoidea</taxon>
        <taxon>Nephilidae</taxon>
        <taxon>Trichonephila</taxon>
    </lineage>
</organism>
<evidence type="ECO:0000313" key="1">
    <source>
        <dbReference type="EMBL" id="GFR16561.1"/>
    </source>
</evidence>
<keyword evidence="2" id="KW-1185">Reference proteome</keyword>
<dbReference type="OrthoDB" id="10466790at2759"/>
<dbReference type="Proteomes" id="UP000887116">
    <property type="component" value="Unassembled WGS sequence"/>
</dbReference>
<proteinExistence type="predicted"/>
<sequence>MLQAAPPVLTDLLETETSSSSGRELRVWSATKDLCDKLNCHLVIIFGTNLLFPAIWCQSLKITFTCCAELRFRIKMSGTESTASLNEVLLYYKNIPL</sequence>
<accession>A0A8X6H3G1</accession>